<protein>
    <submittedName>
        <fullName evidence="1">Uncharacterized protein</fullName>
    </submittedName>
</protein>
<name>A0A1J7I8W7_9PEZI</name>
<evidence type="ECO:0000313" key="1">
    <source>
        <dbReference type="EMBL" id="OIW23893.1"/>
    </source>
</evidence>
<dbReference type="AlphaFoldDB" id="A0A1J7I8W7"/>
<sequence length="101" mass="10932">MPRAVHPTEGLGLGPWVRGVVQMLLGAPGGAVGEPGKDHERACSELQCEKGRPWLTTVVCLARLKLAFAWRETSLSGFLNALRLNVGPTQCLDPRTPRFPS</sequence>
<reference evidence="1 2" key="1">
    <citation type="submission" date="2016-10" db="EMBL/GenBank/DDBJ databases">
        <title>Draft genome sequence of Coniochaeta ligniaria NRRL30616, a lignocellulolytic fungus for bioabatement of inhibitors in plant biomass hydrolysates.</title>
        <authorList>
            <consortium name="DOE Joint Genome Institute"/>
            <person name="Jimenez D.J."/>
            <person name="Hector R.E."/>
            <person name="Riley R."/>
            <person name="Sun H."/>
            <person name="Grigoriev I.V."/>
            <person name="Van Elsas J.D."/>
            <person name="Nichols N.N."/>
        </authorList>
    </citation>
    <scope>NUCLEOTIDE SEQUENCE [LARGE SCALE GENOMIC DNA]</scope>
    <source>
        <strain evidence="1 2">NRRL 30616</strain>
    </source>
</reference>
<evidence type="ECO:0000313" key="2">
    <source>
        <dbReference type="Proteomes" id="UP000182658"/>
    </source>
</evidence>
<dbReference type="Proteomes" id="UP000182658">
    <property type="component" value="Unassembled WGS sequence"/>
</dbReference>
<dbReference type="InParanoid" id="A0A1J7I8W7"/>
<proteinExistence type="predicted"/>
<accession>A0A1J7I8W7</accession>
<organism evidence="1 2">
    <name type="scientific">Coniochaeta ligniaria NRRL 30616</name>
    <dbReference type="NCBI Taxonomy" id="1408157"/>
    <lineage>
        <taxon>Eukaryota</taxon>
        <taxon>Fungi</taxon>
        <taxon>Dikarya</taxon>
        <taxon>Ascomycota</taxon>
        <taxon>Pezizomycotina</taxon>
        <taxon>Sordariomycetes</taxon>
        <taxon>Sordariomycetidae</taxon>
        <taxon>Coniochaetales</taxon>
        <taxon>Coniochaetaceae</taxon>
        <taxon>Coniochaeta</taxon>
    </lineage>
</organism>
<dbReference type="EMBL" id="KV875105">
    <property type="protein sequence ID" value="OIW23893.1"/>
    <property type="molecule type" value="Genomic_DNA"/>
</dbReference>
<keyword evidence="2" id="KW-1185">Reference proteome</keyword>
<gene>
    <name evidence="1" type="ORF">CONLIGDRAFT_113695</name>
</gene>